<protein>
    <submittedName>
        <fullName evidence="2 3">Protoporphyrinogen oxidase</fullName>
    </submittedName>
</protein>
<evidence type="ECO:0000313" key="2">
    <source>
        <dbReference type="EMBL" id="AZH26647.1"/>
    </source>
</evidence>
<dbReference type="InterPro" id="IPR052200">
    <property type="entry name" value="Protoporphyrinogen_IX_DH"/>
</dbReference>
<dbReference type="GeneID" id="38472671"/>
<dbReference type="Pfam" id="PF12724">
    <property type="entry name" value="Flavodoxin_5"/>
    <property type="match status" value="1"/>
</dbReference>
<dbReference type="PANTHER" id="PTHR38030">
    <property type="entry name" value="PROTOPORPHYRINOGEN IX DEHYDROGENASE [MENAQUINONE]"/>
    <property type="match status" value="1"/>
</dbReference>
<dbReference type="GO" id="GO:0070819">
    <property type="term" value="F:menaquinone-dependent protoporphyrinogen oxidase activity"/>
    <property type="evidence" value="ECO:0007669"/>
    <property type="project" value="TreeGrafter"/>
</dbReference>
<dbReference type="InterPro" id="IPR008254">
    <property type="entry name" value="Flavodoxin/NO_synth"/>
</dbReference>
<feature type="domain" description="Flavodoxin-like" evidence="1">
    <location>
        <begin position="4"/>
        <end position="179"/>
    </location>
</feature>
<dbReference type="PROSITE" id="PS50902">
    <property type="entry name" value="FLAVODOXIN_LIKE"/>
    <property type="match status" value="1"/>
</dbReference>
<dbReference type="RefSeq" id="WP_121921606.1">
    <property type="nucleotide sequence ID" value="NZ_CP034145.1"/>
</dbReference>
<dbReference type="InterPro" id="IPR029039">
    <property type="entry name" value="Flavoprotein-like_sf"/>
</dbReference>
<evidence type="ECO:0000259" key="1">
    <source>
        <dbReference type="PROSITE" id="PS50902"/>
    </source>
</evidence>
<accession>A0A3M0D9P7</accession>
<dbReference type="AlphaFoldDB" id="A0A3M0D9P7"/>
<dbReference type="InterPro" id="IPR026816">
    <property type="entry name" value="Flavodoxin_dom"/>
</dbReference>
<dbReference type="Proteomes" id="UP000277326">
    <property type="component" value="Unassembled WGS sequence"/>
</dbReference>
<organism evidence="3 4">
    <name type="scientific">Haloplanus aerogenes</name>
    <dbReference type="NCBI Taxonomy" id="660522"/>
    <lineage>
        <taxon>Archaea</taxon>
        <taxon>Methanobacteriati</taxon>
        <taxon>Methanobacteriota</taxon>
        <taxon>Stenosarchaea group</taxon>
        <taxon>Halobacteria</taxon>
        <taxon>Halobacteriales</taxon>
        <taxon>Haloferacaceae</taxon>
        <taxon>Haloplanus</taxon>
    </lineage>
</organism>
<dbReference type="PANTHER" id="PTHR38030:SF2">
    <property type="entry name" value="PROTOPORPHYRINOGEN IX DEHYDROGENASE [QUINONE]"/>
    <property type="match status" value="1"/>
</dbReference>
<evidence type="ECO:0000313" key="4">
    <source>
        <dbReference type="Proteomes" id="UP000277326"/>
    </source>
</evidence>
<sequence>MARIALVYGTTEGQTATIAERMADVLARAGHEPTLYHAEHLPADFSLSDYEAVVVGASVHLGSHQEYVTRFVADHVDDLNRLPAAFFSVSLTAAEGSDEAWATARSLLEDFLAETGWEPDATAVVPGALKYSQYGTLKRFVMKRIAKRAGGGTDTSQNYEYTDWDEVESFAAAFGDALD</sequence>
<name>A0A3M0D9P7_9EURY</name>
<reference evidence="3 4" key="1">
    <citation type="journal article" date="2015" name="Stand. Genomic Sci.">
        <title>Genomic Encyclopedia of Bacterial and Archaeal Type Strains, Phase III: the genomes of soil and plant-associated and newly described type strains.</title>
        <authorList>
            <person name="Whitman W.B."/>
            <person name="Woyke T."/>
            <person name="Klenk H.P."/>
            <person name="Zhou Y."/>
            <person name="Lilburn T.G."/>
            <person name="Beck B.J."/>
            <person name="De Vos P."/>
            <person name="Vandamme P."/>
            <person name="Eisen J.A."/>
            <person name="Garrity G."/>
            <person name="Hugenholtz P."/>
            <person name="Kyrpides N.C."/>
        </authorList>
    </citation>
    <scope>NUCLEOTIDE SEQUENCE [LARGE SCALE GENOMIC DNA]</scope>
    <source>
        <strain evidence="3 4">CGMCC 1.10124</strain>
    </source>
</reference>
<proteinExistence type="predicted"/>
<dbReference type="KEGG" id="haer:DU502_15255"/>
<dbReference type="GO" id="GO:0006783">
    <property type="term" value="P:heme biosynthetic process"/>
    <property type="evidence" value="ECO:0007669"/>
    <property type="project" value="TreeGrafter"/>
</dbReference>
<dbReference type="GO" id="GO:0010181">
    <property type="term" value="F:FMN binding"/>
    <property type="evidence" value="ECO:0007669"/>
    <property type="project" value="InterPro"/>
</dbReference>
<dbReference type="Gene3D" id="3.40.50.360">
    <property type="match status" value="1"/>
</dbReference>
<evidence type="ECO:0000313" key="3">
    <source>
        <dbReference type="EMBL" id="RMB12883.1"/>
    </source>
</evidence>
<evidence type="ECO:0000313" key="5">
    <source>
        <dbReference type="Proteomes" id="UP000282007"/>
    </source>
</evidence>
<dbReference type="SUPFAM" id="SSF52218">
    <property type="entry name" value="Flavoproteins"/>
    <property type="match status" value="1"/>
</dbReference>
<reference evidence="2 5" key="2">
    <citation type="submission" date="2018-07" db="EMBL/GenBank/DDBJ databases">
        <title>Genome sequences of Haloplanus aerogenes JCM 16430T.</title>
        <authorList>
            <person name="Kim Y.B."/>
            <person name="Roh S.W."/>
        </authorList>
    </citation>
    <scope>NUCLEOTIDE SEQUENCE [LARGE SCALE GENOMIC DNA]</scope>
    <source>
        <strain evidence="2 5">JCM 16430</strain>
    </source>
</reference>
<gene>
    <name evidence="3" type="ORF">ATH50_3039</name>
    <name evidence="2" type="ORF">DU502_15255</name>
</gene>
<dbReference type="EMBL" id="REFS01000006">
    <property type="protein sequence ID" value="RMB12883.1"/>
    <property type="molecule type" value="Genomic_DNA"/>
</dbReference>
<dbReference type="Proteomes" id="UP000282007">
    <property type="component" value="Chromosome"/>
</dbReference>
<keyword evidence="5" id="KW-1185">Reference proteome</keyword>
<dbReference type="OrthoDB" id="103611at2157"/>
<dbReference type="EMBL" id="CP034145">
    <property type="protein sequence ID" value="AZH26647.1"/>
    <property type="molecule type" value="Genomic_DNA"/>
</dbReference>
<reference evidence="3" key="3">
    <citation type="submission" date="2018-10" db="EMBL/GenBank/DDBJ databases">
        <authorList>
            <person name="Whitman W."/>
            <person name="Huntemann M."/>
            <person name="Clum A."/>
            <person name="Pillay M."/>
            <person name="Palaniappan K."/>
            <person name="Varghese N."/>
            <person name="Mikhailova N."/>
            <person name="Stamatis D."/>
            <person name="Reddy T."/>
            <person name="Daum C."/>
            <person name="Shapiro N."/>
            <person name="Ivanova N."/>
            <person name="Kyrpides N."/>
            <person name="Woyke T."/>
        </authorList>
    </citation>
    <scope>NUCLEOTIDE SEQUENCE</scope>
    <source>
        <strain evidence="3">CGMCC 1.10124</strain>
    </source>
</reference>